<dbReference type="SUPFAM" id="SSF53448">
    <property type="entry name" value="Nucleotide-diphospho-sugar transferases"/>
    <property type="match status" value="1"/>
</dbReference>
<protein>
    <submittedName>
        <fullName evidence="2">Nucleotidyltransferase family protein</fullName>
    </submittedName>
</protein>
<organism evidence="2 3">
    <name type="scientific">Hymenobacter aranciens</name>
    <dbReference type="NCBI Taxonomy" id="3063996"/>
    <lineage>
        <taxon>Bacteria</taxon>
        <taxon>Pseudomonadati</taxon>
        <taxon>Bacteroidota</taxon>
        <taxon>Cytophagia</taxon>
        <taxon>Cytophagales</taxon>
        <taxon>Hymenobacteraceae</taxon>
        <taxon>Hymenobacter</taxon>
    </lineage>
</organism>
<dbReference type="PANTHER" id="PTHR43777:SF1">
    <property type="entry name" value="MOLYBDENUM COFACTOR CYTIDYLYLTRANSFERASE"/>
    <property type="match status" value="1"/>
</dbReference>
<evidence type="ECO:0000259" key="1">
    <source>
        <dbReference type="Pfam" id="PF12804"/>
    </source>
</evidence>
<name>A0ABT9BMN9_9BACT</name>
<proteinExistence type="predicted"/>
<sequence>MQRIGLILLAAGSSSRLGQPKQLLPYQQRTLLRQAAEVAATSGCAPLVLVTGALHDELLPEVAGLPFYVVRNEDWAQGMSTSIQAGLDVLEMQTKAAPLDAAIVMLCDQPLLTPGILRQLVTQFQATGQPLVACEYGGTRGVPALFGQTLFLALHALQGPAGARELLRQYADLPAVDFPGGAVDVDTVAQYQQLLAQP</sequence>
<evidence type="ECO:0000313" key="3">
    <source>
        <dbReference type="Proteomes" id="UP001176429"/>
    </source>
</evidence>
<evidence type="ECO:0000313" key="2">
    <source>
        <dbReference type="EMBL" id="MDO7877783.1"/>
    </source>
</evidence>
<dbReference type="CDD" id="cd04182">
    <property type="entry name" value="GT_2_like_f"/>
    <property type="match status" value="1"/>
</dbReference>
<feature type="domain" description="MobA-like NTP transferase" evidence="1">
    <location>
        <begin position="7"/>
        <end position="171"/>
    </location>
</feature>
<gene>
    <name evidence="2" type="ORF">Q5H93_23810</name>
</gene>
<dbReference type="InterPro" id="IPR025877">
    <property type="entry name" value="MobA-like_NTP_Trfase"/>
</dbReference>
<keyword evidence="3" id="KW-1185">Reference proteome</keyword>
<dbReference type="Proteomes" id="UP001176429">
    <property type="component" value="Unassembled WGS sequence"/>
</dbReference>
<dbReference type="RefSeq" id="WP_305009240.1">
    <property type="nucleotide sequence ID" value="NZ_JAUQSY010000026.1"/>
</dbReference>
<dbReference type="InterPro" id="IPR029044">
    <property type="entry name" value="Nucleotide-diphossugar_trans"/>
</dbReference>
<dbReference type="PANTHER" id="PTHR43777">
    <property type="entry name" value="MOLYBDENUM COFACTOR CYTIDYLYLTRANSFERASE"/>
    <property type="match status" value="1"/>
</dbReference>
<dbReference type="EMBL" id="JAUQSY010000026">
    <property type="protein sequence ID" value="MDO7877783.1"/>
    <property type="molecule type" value="Genomic_DNA"/>
</dbReference>
<dbReference type="Gene3D" id="3.90.550.10">
    <property type="entry name" value="Spore Coat Polysaccharide Biosynthesis Protein SpsA, Chain A"/>
    <property type="match status" value="1"/>
</dbReference>
<comment type="caution">
    <text evidence="2">The sequence shown here is derived from an EMBL/GenBank/DDBJ whole genome shotgun (WGS) entry which is preliminary data.</text>
</comment>
<reference evidence="2" key="1">
    <citation type="submission" date="2023-07" db="EMBL/GenBank/DDBJ databases">
        <authorList>
            <person name="Kim M.K."/>
        </authorList>
    </citation>
    <scope>NUCLEOTIDE SEQUENCE</scope>
    <source>
        <strain evidence="2">ASUV-10-1</strain>
    </source>
</reference>
<dbReference type="Pfam" id="PF12804">
    <property type="entry name" value="NTP_transf_3"/>
    <property type="match status" value="1"/>
</dbReference>
<accession>A0ABT9BMN9</accession>